<dbReference type="AlphaFoldDB" id="A0AAE3XKT8"/>
<accession>A0AAE3XKT8</accession>
<dbReference type="Proteomes" id="UP001185331">
    <property type="component" value="Unassembled WGS sequence"/>
</dbReference>
<feature type="transmembrane region" description="Helical" evidence="1">
    <location>
        <begin position="85"/>
        <end position="107"/>
    </location>
</feature>
<evidence type="ECO:0000256" key="1">
    <source>
        <dbReference type="SAM" id="Phobius"/>
    </source>
</evidence>
<keyword evidence="1" id="KW-0472">Membrane</keyword>
<organism evidence="2 3">
    <name type="scientific">Deinococcus soli</name>
    <name type="common">ex Cha et al. 2016</name>
    <dbReference type="NCBI Taxonomy" id="1309411"/>
    <lineage>
        <taxon>Bacteria</taxon>
        <taxon>Thermotogati</taxon>
        <taxon>Deinococcota</taxon>
        <taxon>Deinococci</taxon>
        <taxon>Deinococcales</taxon>
        <taxon>Deinococcaceae</taxon>
        <taxon>Deinococcus</taxon>
    </lineage>
</organism>
<evidence type="ECO:0000313" key="3">
    <source>
        <dbReference type="Proteomes" id="UP001185331"/>
    </source>
</evidence>
<dbReference type="RefSeq" id="WP_309859408.1">
    <property type="nucleotide sequence ID" value="NZ_JAVDQJ010000033.1"/>
</dbReference>
<dbReference type="InterPro" id="IPR045919">
    <property type="entry name" value="DUF6338"/>
</dbReference>
<gene>
    <name evidence="2" type="ORF">J2Y00_005064</name>
</gene>
<feature type="transmembrane region" description="Helical" evidence="1">
    <location>
        <begin position="6"/>
        <end position="27"/>
    </location>
</feature>
<proteinExistence type="predicted"/>
<reference evidence="2" key="1">
    <citation type="submission" date="2023-07" db="EMBL/GenBank/DDBJ databases">
        <title>Sorghum-associated microbial communities from plants grown in Nebraska, USA.</title>
        <authorList>
            <person name="Schachtman D."/>
        </authorList>
    </citation>
    <scope>NUCLEOTIDE SEQUENCE</scope>
    <source>
        <strain evidence="2">BE330</strain>
    </source>
</reference>
<protein>
    <submittedName>
        <fullName evidence="2">Uncharacterized protein</fullName>
    </submittedName>
</protein>
<feature type="transmembrane region" description="Helical" evidence="1">
    <location>
        <begin position="39"/>
        <end position="65"/>
    </location>
</feature>
<dbReference type="EMBL" id="JAVDQK010000033">
    <property type="protein sequence ID" value="MDR6221428.1"/>
    <property type="molecule type" value="Genomic_DNA"/>
</dbReference>
<keyword evidence="1" id="KW-0812">Transmembrane</keyword>
<comment type="caution">
    <text evidence="2">The sequence shown here is derived from an EMBL/GenBank/DDBJ whole genome shotgun (WGS) entry which is preliminary data.</text>
</comment>
<name>A0AAE3XKT8_9DEIO</name>
<dbReference type="Pfam" id="PF19865">
    <property type="entry name" value="DUF6338"/>
    <property type="match status" value="1"/>
</dbReference>
<sequence length="245" mass="26231">MNTLNVLLASLLLLMPGFLGLSIFRYFQGIRVTEAQGTLLWSLLWSGLTLLAVLLLGPALGFTPAMSFLNLSITEATSTPTLSDILRLSFGASLFASILGLGLGTLVRQDWARAYISRVTGQVFNPDPWANLLGGAIDEPLVVVRMEDGRRYLGNAVQVSETVSGRTIALKNTLMFTADDVDMNEPKVVGLSGLMVITSKIESVTVIDESLNALARELPEVPASVEESVLVPLDADATPDTVPVD</sequence>
<evidence type="ECO:0000313" key="2">
    <source>
        <dbReference type="EMBL" id="MDR6221428.1"/>
    </source>
</evidence>
<keyword evidence="1" id="KW-1133">Transmembrane helix</keyword>